<dbReference type="Gene3D" id="3.20.20.150">
    <property type="entry name" value="Divalent-metal-dependent TIM barrel enzymes"/>
    <property type="match status" value="1"/>
</dbReference>
<organism evidence="2 3">
    <name type="scientific">Paenibacillus foliorum</name>
    <dbReference type="NCBI Taxonomy" id="2654974"/>
    <lineage>
        <taxon>Bacteria</taxon>
        <taxon>Bacillati</taxon>
        <taxon>Bacillota</taxon>
        <taxon>Bacilli</taxon>
        <taxon>Bacillales</taxon>
        <taxon>Paenibacillaceae</taxon>
        <taxon>Paenibacillus</taxon>
    </lineage>
</organism>
<evidence type="ECO:0000313" key="2">
    <source>
        <dbReference type="EMBL" id="NOU94810.1"/>
    </source>
</evidence>
<dbReference type="EMBL" id="WHOD01000065">
    <property type="protein sequence ID" value="NOU94810.1"/>
    <property type="molecule type" value="Genomic_DNA"/>
</dbReference>
<dbReference type="Pfam" id="PF01261">
    <property type="entry name" value="AP_endonuc_2"/>
    <property type="match status" value="1"/>
</dbReference>
<dbReference type="InterPro" id="IPR036237">
    <property type="entry name" value="Xyl_isomerase-like_sf"/>
</dbReference>
<name>A0A972K1G0_9BACL</name>
<keyword evidence="3" id="KW-1185">Reference proteome</keyword>
<dbReference type="PANTHER" id="PTHR12110">
    <property type="entry name" value="HYDROXYPYRUVATE ISOMERASE"/>
    <property type="match status" value="1"/>
</dbReference>
<reference evidence="2" key="1">
    <citation type="submission" date="2019-10" db="EMBL/GenBank/DDBJ databases">
        <title>Description of Paenibacillus glebae sp. nov.</title>
        <authorList>
            <person name="Carlier A."/>
            <person name="Qi S."/>
        </authorList>
    </citation>
    <scope>NUCLEOTIDE SEQUENCE</scope>
    <source>
        <strain evidence="2">LMG 31456</strain>
    </source>
</reference>
<comment type="caution">
    <text evidence="2">The sequence shown here is derived from an EMBL/GenBank/DDBJ whole genome shotgun (WGS) entry which is preliminary data.</text>
</comment>
<accession>A0A972K1G0</accession>
<dbReference type="InterPro" id="IPR013022">
    <property type="entry name" value="Xyl_isomerase-like_TIM-brl"/>
</dbReference>
<feature type="domain" description="Xylose isomerase-like TIM barrel" evidence="1">
    <location>
        <begin position="23"/>
        <end position="261"/>
    </location>
</feature>
<proteinExistence type="predicted"/>
<dbReference type="InterPro" id="IPR050312">
    <property type="entry name" value="IolE/XylAMocC-like"/>
</dbReference>
<evidence type="ECO:0000259" key="1">
    <source>
        <dbReference type="Pfam" id="PF01261"/>
    </source>
</evidence>
<gene>
    <name evidence="2" type="ORF">GC093_16510</name>
</gene>
<evidence type="ECO:0000313" key="3">
    <source>
        <dbReference type="Proteomes" id="UP000641588"/>
    </source>
</evidence>
<dbReference type="AlphaFoldDB" id="A0A972K1G0"/>
<sequence>MVKLTCFADEISPELDEQLSVLEQEGLRYLELRGVWGKNVLDLTVEDQQLIRVKLQERGFRISSIGSPIGKYEITDPFAPQLEALERAIAAAHFFETPYIRIFSFRTPKDEPVENYSEEVLRRMRELSEAAAKEEIILLLENDSNLYGNTDDRCLEILKHCQSEHLRTAFDPGNYIMNEVIPMTAAYPKVSSYIDYVHVKDATAEPRQFVPAGLGDGQLVELIDELKQNGYSGFLSVEPHLTHYLPDASNPERVVTAIQALKLLLDNAGVAWE</sequence>
<protein>
    <submittedName>
        <fullName evidence="2">TIM barrel protein</fullName>
    </submittedName>
</protein>
<dbReference type="SUPFAM" id="SSF51658">
    <property type="entry name" value="Xylose isomerase-like"/>
    <property type="match status" value="1"/>
</dbReference>
<dbReference type="Proteomes" id="UP000641588">
    <property type="component" value="Unassembled WGS sequence"/>
</dbReference>
<dbReference type="RefSeq" id="WP_171653026.1">
    <property type="nucleotide sequence ID" value="NZ_WHOD01000065.1"/>
</dbReference>
<dbReference type="PANTHER" id="PTHR12110:SF53">
    <property type="entry name" value="BLR5974 PROTEIN"/>
    <property type="match status" value="1"/>
</dbReference>